<dbReference type="EMBL" id="JANSLM010000012">
    <property type="protein sequence ID" value="MDT8841275.1"/>
    <property type="molecule type" value="Genomic_DNA"/>
</dbReference>
<dbReference type="KEGG" id="bfn:OI25_3082"/>
<protein>
    <submittedName>
        <fullName evidence="2">Uncharacterized protein</fullName>
    </submittedName>
</protein>
<dbReference type="RefSeq" id="WP_046568799.1">
    <property type="nucleotide sequence ID" value="NZ_CP010026.1"/>
</dbReference>
<organism evidence="2 4">
    <name type="scientific">Paraburkholderia fungorum</name>
    <dbReference type="NCBI Taxonomy" id="134537"/>
    <lineage>
        <taxon>Bacteria</taxon>
        <taxon>Pseudomonadati</taxon>
        <taxon>Pseudomonadota</taxon>
        <taxon>Betaproteobacteria</taxon>
        <taxon>Burkholderiales</taxon>
        <taxon>Burkholderiaceae</taxon>
        <taxon>Paraburkholderia</taxon>
    </lineage>
</organism>
<evidence type="ECO:0000313" key="2">
    <source>
        <dbReference type="EMBL" id="MDT8841275.1"/>
    </source>
</evidence>
<dbReference type="EMBL" id="CP010026">
    <property type="protein sequence ID" value="AJZ58663.1"/>
    <property type="molecule type" value="Genomic_DNA"/>
</dbReference>
<dbReference type="Proteomes" id="UP001246473">
    <property type="component" value="Unassembled WGS sequence"/>
</dbReference>
<dbReference type="GeneID" id="66517006"/>
<dbReference type="Proteomes" id="UP000032614">
    <property type="component" value="Chromosome 1"/>
</dbReference>
<accession>A0AAP5UVY8</accession>
<evidence type="ECO:0000313" key="3">
    <source>
        <dbReference type="Proteomes" id="UP000032614"/>
    </source>
</evidence>
<gene>
    <name evidence="1" type="ORF">OI25_3082</name>
    <name evidence="2" type="ORF">ParKJ_27995</name>
</gene>
<dbReference type="AlphaFoldDB" id="A0AAP5UVY8"/>
<name>A0AAP5UVY8_9BURK</name>
<proteinExistence type="predicted"/>
<evidence type="ECO:0000313" key="4">
    <source>
        <dbReference type="Proteomes" id="UP001246473"/>
    </source>
</evidence>
<reference evidence="2" key="2">
    <citation type="submission" date="2022-08" db="EMBL/GenBank/DDBJ databases">
        <authorList>
            <person name="Kim S.-J."/>
        </authorList>
    </citation>
    <scope>NUCLEOTIDE SEQUENCE</scope>
    <source>
        <strain evidence="2">KJ</strain>
    </source>
</reference>
<reference evidence="1 3" key="1">
    <citation type="journal article" date="2015" name="Genome Announc.">
        <title>Complete genome sequences for 59 burkholderia isolates, both pathogenic and near neighbor.</title>
        <authorList>
            <person name="Johnson S.L."/>
            <person name="Bishop-Lilly K.A."/>
            <person name="Ladner J.T."/>
            <person name="Daligault H.E."/>
            <person name="Davenport K.W."/>
            <person name="Jaissle J."/>
            <person name="Frey K.G."/>
            <person name="Koroleva G.I."/>
            <person name="Bruce D.C."/>
            <person name="Coyne S.R."/>
            <person name="Broomall S.M."/>
            <person name="Li P.E."/>
            <person name="Teshima H."/>
            <person name="Gibbons H.S."/>
            <person name="Palacios G.F."/>
            <person name="Rosenzweig C.N."/>
            <person name="Redden C.L."/>
            <person name="Xu Y."/>
            <person name="Minogue T.D."/>
            <person name="Chain P.S."/>
        </authorList>
    </citation>
    <scope>NUCLEOTIDE SEQUENCE [LARGE SCALE GENOMIC DNA]</scope>
    <source>
        <strain evidence="1 3">ATCC BAA-463</strain>
    </source>
</reference>
<evidence type="ECO:0000313" key="1">
    <source>
        <dbReference type="EMBL" id="AJZ58663.1"/>
    </source>
</evidence>
<sequence length="633" mass="71286">MDNPFKKRRTELITDRRTMLSLVSPTPIDEFFRLDRDQLIDKLSMVVGTPGIGKTTIAQIVEFESLATLCAPNEHQVNRDLLDVVTKYGLVKDGVPTLIGHRLTMTTNFRDIWELPYAEHTRMALLRAFVQSKAVLGWFRQLDGMEISLTEVEIVMGDGAESAAAVTGADSAQGFREYARNIELAIFRIVTALVPPAEKEMAAGFLNTSYDVFEVLRGFRIKRWPGLTDAPPTVLRPLLVVDDAHELHPTQFLQLRDWLKSKAIGISRWLMCRPDVVAPEDYRRAMTEEIAEESLSPGSTRGRDYLLKLLQLNSQDAKRFKPVAKDIANRYLAGIPEFSRRGVKDLRTTLDLGSAALPDGQLKQLQDAVAKLAKDSRFAQSLVDALRARIPPTAKPDEALAALRILLHRERNRTPQLDLLPQDSLLEDPVTDDRKVVSSLLEGGRLQLLEQFDRPYYYGMDKLIAASNANIEQFIRLAGALVDELLARVIRGSSPDLTPRNQHKALVAQAKQTMRDWDFPYHTAVRELVENIGRRCRERTLLPNAPLNDGANAIGVPQEEMDRVLDRSERLTRVLHFAFAYKALVFVPQYKCKNRVWCLLELGALPCMAYGLTLSRGGFIEDTLSGFQSMMPD</sequence>